<feature type="coiled-coil region" evidence="1">
    <location>
        <begin position="456"/>
        <end position="506"/>
    </location>
</feature>
<gene>
    <name evidence="3" type="ORF">OIDMADRAFT_28457</name>
</gene>
<organism evidence="3 4">
    <name type="scientific">Oidiodendron maius (strain Zn)</name>
    <dbReference type="NCBI Taxonomy" id="913774"/>
    <lineage>
        <taxon>Eukaryota</taxon>
        <taxon>Fungi</taxon>
        <taxon>Dikarya</taxon>
        <taxon>Ascomycota</taxon>
        <taxon>Pezizomycotina</taxon>
        <taxon>Leotiomycetes</taxon>
        <taxon>Leotiomycetes incertae sedis</taxon>
        <taxon>Myxotrichaceae</taxon>
        <taxon>Oidiodendron</taxon>
    </lineage>
</organism>
<feature type="compositionally biased region" description="Low complexity" evidence="2">
    <location>
        <begin position="149"/>
        <end position="166"/>
    </location>
</feature>
<feature type="region of interest" description="Disordered" evidence="2">
    <location>
        <begin position="514"/>
        <end position="564"/>
    </location>
</feature>
<feature type="compositionally biased region" description="Polar residues" evidence="2">
    <location>
        <begin position="296"/>
        <end position="305"/>
    </location>
</feature>
<feature type="compositionally biased region" description="Acidic residues" evidence="2">
    <location>
        <begin position="540"/>
        <end position="563"/>
    </location>
</feature>
<proteinExistence type="predicted"/>
<feature type="region of interest" description="Disordered" evidence="2">
    <location>
        <begin position="648"/>
        <end position="692"/>
    </location>
</feature>
<keyword evidence="1" id="KW-0175">Coiled coil</keyword>
<feature type="compositionally biased region" description="Low complexity" evidence="2">
    <location>
        <begin position="514"/>
        <end position="524"/>
    </location>
</feature>
<dbReference type="PANTHER" id="PTHR38701">
    <property type="entry name" value="CHROMOSOME 8, WHOLE GENOME SHOTGUN SEQUENCE"/>
    <property type="match status" value="1"/>
</dbReference>
<name>A0A0C3HJ25_OIDMZ</name>
<dbReference type="HOGENOM" id="CLU_012103_0_1_1"/>
<feature type="compositionally biased region" description="Low complexity" evidence="2">
    <location>
        <begin position="324"/>
        <end position="347"/>
    </location>
</feature>
<evidence type="ECO:0000256" key="1">
    <source>
        <dbReference type="SAM" id="Coils"/>
    </source>
</evidence>
<keyword evidence="4" id="KW-1185">Reference proteome</keyword>
<sequence length="692" mass="74277">MIVWETRSTTHPRKQENNKRDAITIQPPPRNNANAHTPTRPRPLRPGDGNVMMRVLPKSPLTAKSGNAAMPPYDKQNAPRPRMPVAAKQPTSSPLTPRVVGAAPATPSARWVDNPQAVEHKEDLSTPVNAFLNNNITPRSGSRKSRVDSANTTPSGTPTGTPSAAGDPLRVYEPPPHVSGLGIGGGDRDMQKRPMVSFSPSISENASLRAKSQSNAQDSSKFFFASDAKTVQAKPPVQSKPSNFFYANGDSIPAPQSSSASVVGSSIGEERAQPKFFHANGSPDLQGSPHLPSPRPSSTVSTASRMATPRLAGSGTLSPPQRPSSPSKLSQQTSSTSVMRGSLSLQSPPLPRPHPVGRGQSANAIAVPSKTGTESPERIINHGRSSSLSSADSKSASRRISSGSSFGESTTPTSPLNPVANLTRISSPEGIIEEAEHMTETIPSVPQSPTKAGHSLERMNELAANARRERKVLDLEITNSSLAAINRTLEREMRKQTAELRRYRRLSRSGRLSITTSASIRTSTGLSTIDDEETRQLSEMTEEESEELSDFDSSEDSLDDGSLDPEALAASDARHRKRDEMRLQLDLSKHQQLLIDSQKLNESLKRCLGWTEGLIAEGKKALEYHVRVSDVELGGRVLVADDADENEARSGGALLPNAIEDASTWNGGERDENEGGSIKATRDAIKEDGLPP</sequence>
<dbReference type="Proteomes" id="UP000054321">
    <property type="component" value="Unassembled WGS sequence"/>
</dbReference>
<dbReference type="STRING" id="913774.A0A0C3HJ25"/>
<feature type="compositionally biased region" description="Low complexity" evidence="2">
    <location>
        <begin position="383"/>
        <end position="414"/>
    </location>
</feature>
<feature type="region of interest" description="Disordered" evidence="2">
    <location>
        <begin position="230"/>
        <end position="421"/>
    </location>
</feature>
<dbReference type="InParanoid" id="A0A0C3HJ25"/>
<evidence type="ECO:0000256" key="2">
    <source>
        <dbReference type="SAM" id="MobiDB-lite"/>
    </source>
</evidence>
<dbReference type="PANTHER" id="PTHR38701:SF1">
    <property type="entry name" value="UP-REGULATED DURING SEPTATION PROTEIN 1 DOMAIN-CONTAINING PROTEIN"/>
    <property type="match status" value="1"/>
</dbReference>
<evidence type="ECO:0000313" key="4">
    <source>
        <dbReference type="Proteomes" id="UP000054321"/>
    </source>
</evidence>
<feature type="compositionally biased region" description="Polar residues" evidence="2">
    <location>
        <begin position="198"/>
        <end position="217"/>
    </location>
</feature>
<feature type="compositionally biased region" description="Low complexity" evidence="2">
    <location>
        <begin position="251"/>
        <end position="267"/>
    </location>
</feature>
<feature type="compositionally biased region" description="Polar residues" evidence="2">
    <location>
        <begin position="126"/>
        <end position="140"/>
    </location>
</feature>
<feature type="region of interest" description="Disordered" evidence="2">
    <location>
        <begin position="1"/>
        <end position="217"/>
    </location>
</feature>
<reference evidence="4" key="2">
    <citation type="submission" date="2015-01" db="EMBL/GenBank/DDBJ databases">
        <title>Evolutionary Origins and Diversification of the Mycorrhizal Mutualists.</title>
        <authorList>
            <consortium name="DOE Joint Genome Institute"/>
            <consortium name="Mycorrhizal Genomics Consortium"/>
            <person name="Kohler A."/>
            <person name="Kuo A."/>
            <person name="Nagy L.G."/>
            <person name="Floudas D."/>
            <person name="Copeland A."/>
            <person name="Barry K.W."/>
            <person name="Cichocki N."/>
            <person name="Veneault-Fourrey C."/>
            <person name="LaButti K."/>
            <person name="Lindquist E.A."/>
            <person name="Lipzen A."/>
            <person name="Lundell T."/>
            <person name="Morin E."/>
            <person name="Murat C."/>
            <person name="Riley R."/>
            <person name="Ohm R."/>
            <person name="Sun H."/>
            <person name="Tunlid A."/>
            <person name="Henrissat B."/>
            <person name="Grigoriev I.V."/>
            <person name="Hibbett D.S."/>
            <person name="Martin F."/>
        </authorList>
    </citation>
    <scope>NUCLEOTIDE SEQUENCE [LARGE SCALE GENOMIC DNA]</scope>
    <source>
        <strain evidence="4">Zn</strain>
    </source>
</reference>
<accession>A0A0C3HJ25</accession>
<feature type="compositionally biased region" description="Basic and acidic residues" evidence="2">
    <location>
        <begin position="680"/>
        <end position="692"/>
    </location>
</feature>
<reference evidence="3 4" key="1">
    <citation type="submission" date="2014-04" db="EMBL/GenBank/DDBJ databases">
        <authorList>
            <consortium name="DOE Joint Genome Institute"/>
            <person name="Kuo A."/>
            <person name="Martino E."/>
            <person name="Perotto S."/>
            <person name="Kohler A."/>
            <person name="Nagy L.G."/>
            <person name="Floudas D."/>
            <person name="Copeland A."/>
            <person name="Barry K.W."/>
            <person name="Cichocki N."/>
            <person name="Veneault-Fourrey C."/>
            <person name="LaButti K."/>
            <person name="Lindquist E.A."/>
            <person name="Lipzen A."/>
            <person name="Lundell T."/>
            <person name="Morin E."/>
            <person name="Murat C."/>
            <person name="Sun H."/>
            <person name="Tunlid A."/>
            <person name="Henrissat B."/>
            <person name="Grigoriev I.V."/>
            <person name="Hibbett D.S."/>
            <person name="Martin F."/>
            <person name="Nordberg H.P."/>
            <person name="Cantor M.N."/>
            <person name="Hua S.X."/>
        </authorList>
    </citation>
    <scope>NUCLEOTIDE SEQUENCE [LARGE SCALE GENOMIC DNA]</scope>
    <source>
        <strain evidence="3 4">Zn</strain>
    </source>
</reference>
<dbReference type="EMBL" id="KN832875">
    <property type="protein sequence ID" value="KIN02357.1"/>
    <property type="molecule type" value="Genomic_DNA"/>
</dbReference>
<protein>
    <submittedName>
        <fullName evidence="3">Uncharacterized protein</fullName>
    </submittedName>
</protein>
<dbReference type="AlphaFoldDB" id="A0A0C3HJ25"/>
<evidence type="ECO:0000313" key="3">
    <source>
        <dbReference type="EMBL" id="KIN02357.1"/>
    </source>
</evidence>
<feature type="compositionally biased region" description="Basic and acidic residues" evidence="2">
    <location>
        <begin position="13"/>
        <end position="22"/>
    </location>
</feature>
<dbReference type="OrthoDB" id="2555519at2759"/>